<organism evidence="1 2">
    <name type="scientific">Penicillium antarcticum</name>
    <dbReference type="NCBI Taxonomy" id="416450"/>
    <lineage>
        <taxon>Eukaryota</taxon>
        <taxon>Fungi</taxon>
        <taxon>Dikarya</taxon>
        <taxon>Ascomycota</taxon>
        <taxon>Pezizomycotina</taxon>
        <taxon>Eurotiomycetes</taxon>
        <taxon>Eurotiomycetidae</taxon>
        <taxon>Eurotiales</taxon>
        <taxon>Aspergillaceae</taxon>
        <taxon>Penicillium</taxon>
    </lineage>
</organism>
<comment type="caution">
    <text evidence="1">The sequence shown here is derived from an EMBL/GenBank/DDBJ whole genome shotgun (WGS) entry which is preliminary data.</text>
</comment>
<dbReference type="Proteomes" id="UP000191672">
    <property type="component" value="Unassembled WGS sequence"/>
</dbReference>
<accession>A0A1V6Q6X9</accession>
<gene>
    <name evidence="1" type="ORF">PENANT_c011G02313</name>
</gene>
<dbReference type="AlphaFoldDB" id="A0A1V6Q6X9"/>
<evidence type="ECO:0000313" key="1">
    <source>
        <dbReference type="EMBL" id="OQD84980.1"/>
    </source>
</evidence>
<keyword evidence="2" id="KW-1185">Reference proteome</keyword>
<reference evidence="2" key="1">
    <citation type="journal article" date="2017" name="Nat. Microbiol.">
        <title>Global analysis of biosynthetic gene clusters reveals vast potential of secondary metabolite production in Penicillium species.</title>
        <authorList>
            <person name="Nielsen J.C."/>
            <person name="Grijseels S."/>
            <person name="Prigent S."/>
            <person name="Ji B."/>
            <person name="Dainat J."/>
            <person name="Nielsen K.F."/>
            <person name="Frisvad J.C."/>
            <person name="Workman M."/>
            <person name="Nielsen J."/>
        </authorList>
    </citation>
    <scope>NUCLEOTIDE SEQUENCE [LARGE SCALE GENOMIC DNA]</scope>
    <source>
        <strain evidence="2">IBT 31811</strain>
    </source>
</reference>
<evidence type="ECO:0000313" key="2">
    <source>
        <dbReference type="Proteomes" id="UP000191672"/>
    </source>
</evidence>
<proteinExistence type="predicted"/>
<protein>
    <submittedName>
        <fullName evidence="1">Uncharacterized protein</fullName>
    </submittedName>
</protein>
<dbReference type="EMBL" id="MDYN01000011">
    <property type="protein sequence ID" value="OQD84980.1"/>
    <property type="molecule type" value="Genomic_DNA"/>
</dbReference>
<name>A0A1V6Q6X9_9EURO</name>
<sequence>MNIAPHNPVRPQASVEALSLEFLQAECVTQDTSSSDHLQREAFDRTDDVEEIASNNTTPSSSNILRSDPFNLPANFEESIPSTLGLSITNSRSRPEPLKWAKGVEDPVASKSTTLPNLHLPDSFDWAADVEDPHLPNSQNVGNTYTCCVSHHWGEYFPGDSPRERFQAPPRFHPLPLTASPVQASLVRRELILFPRKAILLGAHNEAFLVFSSQQMPSTGTPLTMIEVPEPEEPGFYFVSSASSVDSSDRLAIQDWDWVKIDEQAEAMFCHRAMRQQSEEYVHHYNWMCQPTETRITTTPEVLLACIKGGPIVPAGRNMIRAKSIRNRAMPFIDLVTVYLQGLDKGILTLRGPDLLQASHGHFQKLYSLHGAWTKDGELTKDQIMVDTGNNKQYLFPALVIGNGFFINSQIKSASAWSTTARVATAAARAFKIPQKLTWRPTSSRLQTFQAATPALFRELRQPEPQCILTSPSLRANETTALTSLPELPSPQLASECIFKPPSLRDLQTAAPISFLGLSPPHLEAECELTHSRTQTIQSVTPALSRGVSLAQFKAKNRPQHHRHRQLTSESPSGTSYEYFTFPIPTFDRPPKRWKLRDANRSLRKVMGTLFRWPWKQ</sequence>